<dbReference type="EMBL" id="MUMY01000014">
    <property type="protein sequence ID" value="ONM47630.1"/>
    <property type="molecule type" value="Genomic_DNA"/>
</dbReference>
<keyword evidence="2" id="KW-1185">Reference proteome</keyword>
<accession>A0A1W0BNW8</accession>
<gene>
    <name evidence="1" type="ORF">B0T46_17210</name>
</gene>
<comment type="caution">
    <text evidence="1">The sequence shown here is derived from an EMBL/GenBank/DDBJ whole genome shotgun (WGS) entry which is preliminary data.</text>
</comment>
<name>A0A1W0BNW8_9NOCA</name>
<reference evidence="1 2" key="1">
    <citation type="journal article" date="2016" name="Antonie Van Leeuwenhoek">
        <title>Nocardia donostiensis sp. nov., isolated from human respiratory specimens.</title>
        <authorList>
            <person name="Ercibengoa M."/>
            <person name="Bell M."/>
            <person name="Marimon J.M."/>
            <person name="Humrighouse B."/>
            <person name="Klenk H.P."/>
            <person name="Potter G."/>
            <person name="Perez-Trallero E."/>
        </authorList>
    </citation>
    <scope>NUCLEOTIDE SEQUENCE [LARGE SCALE GENOMIC DNA]</scope>
    <source>
        <strain evidence="1 2">X1655</strain>
    </source>
</reference>
<protein>
    <recommendedName>
        <fullName evidence="3">DNA-directed RNA polymerase subunit beta</fullName>
    </recommendedName>
</protein>
<evidence type="ECO:0000313" key="2">
    <source>
        <dbReference type="Proteomes" id="UP000188836"/>
    </source>
</evidence>
<evidence type="ECO:0000313" key="1">
    <source>
        <dbReference type="EMBL" id="ONM47630.1"/>
    </source>
</evidence>
<dbReference type="OrthoDB" id="4546644at2"/>
<evidence type="ECO:0008006" key="3">
    <source>
        <dbReference type="Google" id="ProtNLM"/>
    </source>
</evidence>
<sequence>MNHVAAGNGVDTPASRCTFYRETCGLPAVVTSTGRISVAARVVWAIRVSASVGHSVRQDLRNRWRVEGPIVSHPRSATWSFLVEPDVPLSPSLIGPLFRANVAVHRDGAEIALPSPADRPFTARHWVVAPRDKFRPSGSVVLAAISRCLPGRGIDLRLIDTEWRGA</sequence>
<dbReference type="Proteomes" id="UP000188836">
    <property type="component" value="Unassembled WGS sequence"/>
</dbReference>
<dbReference type="AlphaFoldDB" id="A0A1W0BNW8"/>
<dbReference type="STRING" id="1538463.B0T36_10090"/>
<organism evidence="1 2">
    <name type="scientific">Nocardia donostiensis</name>
    <dbReference type="NCBI Taxonomy" id="1538463"/>
    <lineage>
        <taxon>Bacteria</taxon>
        <taxon>Bacillati</taxon>
        <taxon>Actinomycetota</taxon>
        <taxon>Actinomycetes</taxon>
        <taxon>Mycobacteriales</taxon>
        <taxon>Nocardiaceae</taxon>
        <taxon>Nocardia</taxon>
    </lineage>
</organism>
<proteinExistence type="predicted"/>